<name>A0AAV2NQG2_9HYME</name>
<gene>
    <name evidence="1" type="ORF">LPLAT_LOCUS8026</name>
</gene>
<evidence type="ECO:0000313" key="1">
    <source>
        <dbReference type="EMBL" id="CAL1682159.1"/>
    </source>
</evidence>
<keyword evidence="2" id="KW-1185">Reference proteome</keyword>
<evidence type="ECO:0000313" key="2">
    <source>
        <dbReference type="Proteomes" id="UP001497644"/>
    </source>
</evidence>
<dbReference type="AlphaFoldDB" id="A0AAV2NQG2"/>
<dbReference type="Proteomes" id="UP001497644">
    <property type="component" value="Chromosome 3"/>
</dbReference>
<sequence length="123" mass="13379">MRGIGGLVSVVDDASFVRFPFERCSECALYPASTEIKSSSTERILHSVRLRRSMVDDRRIFGNGYSGTLAFAPAHQGTSFGDISPSSAIVSVITLLEVTFLPRKDGLVIGRFIEKKLIAPSSL</sequence>
<reference evidence="1" key="1">
    <citation type="submission" date="2024-04" db="EMBL/GenBank/DDBJ databases">
        <authorList>
            <consortium name="Molecular Ecology Group"/>
        </authorList>
    </citation>
    <scope>NUCLEOTIDE SEQUENCE</scope>
</reference>
<proteinExistence type="predicted"/>
<accession>A0AAV2NQG2</accession>
<protein>
    <submittedName>
        <fullName evidence="1">Uncharacterized protein</fullName>
    </submittedName>
</protein>
<dbReference type="EMBL" id="OZ034826">
    <property type="protein sequence ID" value="CAL1682159.1"/>
    <property type="molecule type" value="Genomic_DNA"/>
</dbReference>
<organism evidence="1 2">
    <name type="scientific">Lasius platythorax</name>
    <dbReference type="NCBI Taxonomy" id="488582"/>
    <lineage>
        <taxon>Eukaryota</taxon>
        <taxon>Metazoa</taxon>
        <taxon>Ecdysozoa</taxon>
        <taxon>Arthropoda</taxon>
        <taxon>Hexapoda</taxon>
        <taxon>Insecta</taxon>
        <taxon>Pterygota</taxon>
        <taxon>Neoptera</taxon>
        <taxon>Endopterygota</taxon>
        <taxon>Hymenoptera</taxon>
        <taxon>Apocrita</taxon>
        <taxon>Aculeata</taxon>
        <taxon>Formicoidea</taxon>
        <taxon>Formicidae</taxon>
        <taxon>Formicinae</taxon>
        <taxon>Lasius</taxon>
        <taxon>Lasius</taxon>
    </lineage>
</organism>